<dbReference type="GO" id="GO:0000981">
    <property type="term" value="F:DNA-binding transcription factor activity, RNA polymerase II-specific"/>
    <property type="evidence" value="ECO:0007669"/>
    <property type="project" value="TreeGrafter"/>
</dbReference>
<dbReference type="SMART" id="SM00355">
    <property type="entry name" value="ZnF_C2H2"/>
    <property type="match status" value="2"/>
</dbReference>
<proteinExistence type="inferred from homology"/>
<evidence type="ECO:0000256" key="7">
    <source>
        <dbReference type="ARBA" id="ARBA00023015"/>
    </source>
</evidence>
<keyword evidence="6" id="KW-0862">Zinc</keyword>
<keyword evidence="8" id="KW-0238">DNA-binding</keyword>
<evidence type="ECO:0000256" key="3">
    <source>
        <dbReference type="ARBA" id="ARBA00022723"/>
    </source>
</evidence>
<sequence length="160" mass="18464">MEKYECSECGKNFKRKSALKLHSNSHRGEEPFICIDCGEEFTGESTFANHVLLHIQTEEQPYQQVPSTGGARKKPHTNYDCLICNEIFRYDVKEVCGGVTLMNVNIKEEKCEFSSFEDEQLNELIENSEMHKEVLVSEVFIKEESTYEDVVVKEEVDPLE</sequence>
<dbReference type="Pfam" id="PF00096">
    <property type="entry name" value="zf-C2H2"/>
    <property type="match status" value="1"/>
</dbReference>
<keyword evidence="9" id="KW-0804">Transcription</keyword>
<comment type="subcellular location">
    <subcellularLocation>
        <location evidence="1">Nucleus</location>
    </subcellularLocation>
</comment>
<dbReference type="GO" id="GO:0000978">
    <property type="term" value="F:RNA polymerase II cis-regulatory region sequence-specific DNA binding"/>
    <property type="evidence" value="ECO:0007669"/>
    <property type="project" value="TreeGrafter"/>
</dbReference>
<gene>
    <name evidence="13" type="primary">Znf41-L1</name>
    <name evidence="13" type="ORF">Hamer_G006621</name>
</gene>
<evidence type="ECO:0000256" key="2">
    <source>
        <dbReference type="ARBA" id="ARBA00006991"/>
    </source>
</evidence>
<keyword evidence="14" id="KW-1185">Reference proteome</keyword>
<name>A0A8J5MMF5_HOMAM</name>
<dbReference type="InterPro" id="IPR013087">
    <property type="entry name" value="Znf_C2H2_type"/>
</dbReference>
<keyword evidence="7" id="KW-0805">Transcription regulation</keyword>
<evidence type="ECO:0000256" key="6">
    <source>
        <dbReference type="ARBA" id="ARBA00022833"/>
    </source>
</evidence>
<dbReference type="PROSITE" id="PS00028">
    <property type="entry name" value="ZINC_FINGER_C2H2_1"/>
    <property type="match status" value="2"/>
</dbReference>
<dbReference type="EMBL" id="JAHLQT010039062">
    <property type="protein sequence ID" value="KAG7156635.1"/>
    <property type="molecule type" value="Genomic_DNA"/>
</dbReference>
<keyword evidence="5 11" id="KW-0863">Zinc-finger</keyword>
<comment type="similarity">
    <text evidence="2">Belongs to the krueppel C2H2-type zinc-finger protein family.</text>
</comment>
<organism evidence="13 14">
    <name type="scientific">Homarus americanus</name>
    <name type="common">American lobster</name>
    <dbReference type="NCBI Taxonomy" id="6706"/>
    <lineage>
        <taxon>Eukaryota</taxon>
        <taxon>Metazoa</taxon>
        <taxon>Ecdysozoa</taxon>
        <taxon>Arthropoda</taxon>
        <taxon>Crustacea</taxon>
        <taxon>Multicrustacea</taxon>
        <taxon>Malacostraca</taxon>
        <taxon>Eumalacostraca</taxon>
        <taxon>Eucarida</taxon>
        <taxon>Decapoda</taxon>
        <taxon>Pleocyemata</taxon>
        <taxon>Astacidea</taxon>
        <taxon>Nephropoidea</taxon>
        <taxon>Nephropidae</taxon>
        <taxon>Homarus</taxon>
    </lineage>
</organism>
<dbReference type="Gene3D" id="3.30.160.60">
    <property type="entry name" value="Classic Zinc Finger"/>
    <property type="match status" value="2"/>
</dbReference>
<dbReference type="PROSITE" id="PS50157">
    <property type="entry name" value="ZINC_FINGER_C2H2_2"/>
    <property type="match status" value="2"/>
</dbReference>
<protein>
    <submittedName>
        <fullName evidence="13">Zinc finger protein 41-like 1</fullName>
    </submittedName>
</protein>
<evidence type="ECO:0000313" key="13">
    <source>
        <dbReference type="EMBL" id="KAG7156635.1"/>
    </source>
</evidence>
<dbReference type="GO" id="GO:0008270">
    <property type="term" value="F:zinc ion binding"/>
    <property type="evidence" value="ECO:0007669"/>
    <property type="project" value="UniProtKB-KW"/>
</dbReference>
<dbReference type="AlphaFoldDB" id="A0A8J5MMF5"/>
<comment type="caution">
    <text evidence="13">The sequence shown here is derived from an EMBL/GenBank/DDBJ whole genome shotgun (WGS) entry which is preliminary data.</text>
</comment>
<evidence type="ECO:0000256" key="11">
    <source>
        <dbReference type="PROSITE-ProRule" id="PRU00042"/>
    </source>
</evidence>
<reference evidence="13" key="1">
    <citation type="journal article" date="2021" name="Sci. Adv.">
        <title>The American lobster genome reveals insights on longevity, neural, and immune adaptations.</title>
        <authorList>
            <person name="Polinski J.M."/>
            <person name="Zimin A.V."/>
            <person name="Clark K.F."/>
            <person name="Kohn A.B."/>
            <person name="Sadowski N."/>
            <person name="Timp W."/>
            <person name="Ptitsyn A."/>
            <person name="Khanna P."/>
            <person name="Romanova D.Y."/>
            <person name="Williams P."/>
            <person name="Greenwood S.J."/>
            <person name="Moroz L.L."/>
            <person name="Walt D.R."/>
            <person name="Bodnar A.G."/>
        </authorList>
    </citation>
    <scope>NUCLEOTIDE SEQUENCE</scope>
    <source>
        <strain evidence="13">GMGI-L3</strain>
    </source>
</reference>
<evidence type="ECO:0000256" key="5">
    <source>
        <dbReference type="ARBA" id="ARBA00022771"/>
    </source>
</evidence>
<accession>A0A8J5MMF5</accession>
<evidence type="ECO:0000256" key="9">
    <source>
        <dbReference type="ARBA" id="ARBA00023163"/>
    </source>
</evidence>
<dbReference type="Proteomes" id="UP000747542">
    <property type="component" value="Unassembled WGS sequence"/>
</dbReference>
<feature type="domain" description="C2H2-type" evidence="12">
    <location>
        <begin position="4"/>
        <end position="31"/>
    </location>
</feature>
<keyword evidence="3" id="KW-0479">Metal-binding</keyword>
<feature type="domain" description="C2H2-type" evidence="12">
    <location>
        <begin position="32"/>
        <end position="61"/>
    </location>
</feature>
<evidence type="ECO:0000313" key="14">
    <source>
        <dbReference type="Proteomes" id="UP000747542"/>
    </source>
</evidence>
<keyword evidence="10" id="KW-0539">Nucleus</keyword>
<dbReference type="SUPFAM" id="SSF57667">
    <property type="entry name" value="beta-beta-alpha zinc fingers"/>
    <property type="match status" value="1"/>
</dbReference>
<evidence type="ECO:0000256" key="10">
    <source>
        <dbReference type="ARBA" id="ARBA00023242"/>
    </source>
</evidence>
<dbReference type="PANTHER" id="PTHR23226">
    <property type="entry name" value="ZINC FINGER AND SCAN DOMAIN-CONTAINING"/>
    <property type="match status" value="1"/>
</dbReference>
<evidence type="ECO:0000259" key="12">
    <source>
        <dbReference type="PROSITE" id="PS50157"/>
    </source>
</evidence>
<evidence type="ECO:0000256" key="4">
    <source>
        <dbReference type="ARBA" id="ARBA00022737"/>
    </source>
</evidence>
<dbReference type="PANTHER" id="PTHR23226:SF416">
    <property type="entry name" value="FI01424P"/>
    <property type="match status" value="1"/>
</dbReference>
<dbReference type="InterPro" id="IPR036236">
    <property type="entry name" value="Znf_C2H2_sf"/>
</dbReference>
<dbReference type="GO" id="GO:0005634">
    <property type="term" value="C:nucleus"/>
    <property type="evidence" value="ECO:0007669"/>
    <property type="project" value="UniProtKB-SubCell"/>
</dbReference>
<keyword evidence="4" id="KW-0677">Repeat</keyword>
<evidence type="ECO:0000256" key="1">
    <source>
        <dbReference type="ARBA" id="ARBA00004123"/>
    </source>
</evidence>
<dbReference type="FunFam" id="3.30.160.60:FF:000755">
    <property type="entry name" value="zinc finger protein 174"/>
    <property type="match status" value="1"/>
</dbReference>
<evidence type="ECO:0000256" key="8">
    <source>
        <dbReference type="ARBA" id="ARBA00023125"/>
    </source>
</evidence>